<evidence type="ECO:0000256" key="5">
    <source>
        <dbReference type="SAM" id="SignalP"/>
    </source>
</evidence>
<evidence type="ECO:0000256" key="3">
    <source>
        <dbReference type="ARBA" id="ARBA00022448"/>
    </source>
</evidence>
<keyword evidence="8" id="KW-1185">Reference proteome</keyword>
<dbReference type="PANTHER" id="PTHR30290:SF10">
    <property type="entry name" value="PERIPLASMIC OLIGOPEPTIDE-BINDING PROTEIN-RELATED"/>
    <property type="match status" value="1"/>
</dbReference>
<dbReference type="EMBL" id="WNXQ01000012">
    <property type="protein sequence ID" value="MWB79545.1"/>
    <property type="molecule type" value="Genomic_DNA"/>
</dbReference>
<dbReference type="GO" id="GO:0043190">
    <property type="term" value="C:ATP-binding cassette (ABC) transporter complex"/>
    <property type="evidence" value="ECO:0007669"/>
    <property type="project" value="InterPro"/>
</dbReference>
<gene>
    <name evidence="7" type="ORF">GLS40_16040</name>
</gene>
<comment type="caution">
    <text evidence="7">The sequence shown here is derived from an EMBL/GenBank/DDBJ whole genome shotgun (WGS) entry which is preliminary data.</text>
</comment>
<dbReference type="GO" id="GO:0015833">
    <property type="term" value="P:peptide transport"/>
    <property type="evidence" value="ECO:0007669"/>
    <property type="project" value="TreeGrafter"/>
</dbReference>
<dbReference type="AlphaFoldDB" id="A0A844W8S2"/>
<feature type="domain" description="Solute-binding protein family 5" evidence="6">
    <location>
        <begin position="71"/>
        <end position="417"/>
    </location>
</feature>
<dbReference type="Gene3D" id="3.40.190.10">
    <property type="entry name" value="Periplasmic binding protein-like II"/>
    <property type="match status" value="1"/>
</dbReference>
<proteinExistence type="inferred from homology"/>
<dbReference type="GO" id="GO:1904680">
    <property type="term" value="F:peptide transmembrane transporter activity"/>
    <property type="evidence" value="ECO:0007669"/>
    <property type="project" value="TreeGrafter"/>
</dbReference>
<dbReference type="Gene3D" id="3.90.76.10">
    <property type="entry name" value="Dipeptide-binding Protein, Domain 1"/>
    <property type="match status" value="1"/>
</dbReference>
<feature type="chain" id="PRO_5032804281" evidence="5">
    <location>
        <begin position="27"/>
        <end position="504"/>
    </location>
</feature>
<keyword evidence="3" id="KW-0813">Transport</keyword>
<evidence type="ECO:0000313" key="7">
    <source>
        <dbReference type="EMBL" id="MWB79545.1"/>
    </source>
</evidence>
<comment type="similarity">
    <text evidence="2">Belongs to the bacterial solute-binding protein 5 family.</text>
</comment>
<dbReference type="PIRSF" id="PIRSF002741">
    <property type="entry name" value="MppA"/>
    <property type="match status" value="1"/>
</dbReference>
<dbReference type="Pfam" id="PF00496">
    <property type="entry name" value="SBP_bac_5"/>
    <property type="match status" value="1"/>
</dbReference>
<evidence type="ECO:0000313" key="8">
    <source>
        <dbReference type="Proteomes" id="UP000443843"/>
    </source>
</evidence>
<dbReference type="GO" id="GO:0030288">
    <property type="term" value="C:outer membrane-bounded periplasmic space"/>
    <property type="evidence" value="ECO:0007669"/>
    <property type="project" value="UniProtKB-ARBA"/>
</dbReference>
<dbReference type="CDD" id="cd00995">
    <property type="entry name" value="PBP2_NikA_DppA_OppA_like"/>
    <property type="match status" value="1"/>
</dbReference>
<keyword evidence="4 5" id="KW-0732">Signal</keyword>
<feature type="signal peptide" evidence="5">
    <location>
        <begin position="1"/>
        <end position="26"/>
    </location>
</feature>
<dbReference type="RefSeq" id="WP_160383670.1">
    <property type="nucleotide sequence ID" value="NZ_WNXQ01000012.1"/>
</dbReference>
<organism evidence="7 8">
    <name type="scientific">Pseudooceanicola pacificus</name>
    <dbReference type="NCBI Taxonomy" id="2676438"/>
    <lineage>
        <taxon>Bacteria</taxon>
        <taxon>Pseudomonadati</taxon>
        <taxon>Pseudomonadota</taxon>
        <taxon>Alphaproteobacteria</taxon>
        <taxon>Rhodobacterales</taxon>
        <taxon>Paracoccaceae</taxon>
        <taxon>Pseudooceanicola</taxon>
    </lineage>
</organism>
<dbReference type="InterPro" id="IPR039424">
    <property type="entry name" value="SBP_5"/>
</dbReference>
<dbReference type="InterPro" id="IPR000914">
    <property type="entry name" value="SBP_5_dom"/>
</dbReference>
<name>A0A844W8S2_9RHOB</name>
<reference evidence="7 8" key="1">
    <citation type="submission" date="2019-11" db="EMBL/GenBank/DDBJ databases">
        <title>Pseudooceanicola pacifica sp. nov., isolated from deep-sea sediment of the Pacific Ocean.</title>
        <authorList>
            <person name="Lyu L."/>
        </authorList>
    </citation>
    <scope>NUCLEOTIDE SEQUENCE [LARGE SCALE GENOMIC DNA]</scope>
    <source>
        <strain evidence="7 8">216_PA32_1</strain>
    </source>
</reference>
<dbReference type="InterPro" id="IPR030678">
    <property type="entry name" value="Peptide/Ni-bd"/>
</dbReference>
<comment type="subcellular location">
    <subcellularLocation>
        <location evidence="1">Periplasm</location>
    </subcellularLocation>
</comment>
<evidence type="ECO:0000256" key="2">
    <source>
        <dbReference type="ARBA" id="ARBA00005695"/>
    </source>
</evidence>
<accession>A0A844W8S2</accession>
<sequence length="504" mass="56078">MIPRNLIRTTLGALALSVALPGAVLADGVLTIGRVSDSTTFDPIATAQNLDFWVFMNVYDQLVRVDRTGTKLEPGLAESWEVSDDGLTYTFTMRDAKFSDGSPITSEDAAYTLSRIRDSELSLWSDTYTIIDSMETPDPKTLIVTLSAASAPFLSTLAMPGTAVISKAGMEEMGEEAYAENPVASGAFTVKEWLRGDRVVLEKNPEYWEADRVQLDGVEWIAVPDDNTRMLKMQAGELDAAIFVPFSRIEELQGDANLKVLLDPSTREDALLLNHENPALAKPEVRVALDMAIDKQAIVDAVTFGIGEVANSYIPKGALYYNADNLRRPYDPEKAKEMIEAAGESGLTLDYMVNAGDEVDEQIAVLVQQQLAQAGVTVTLQKIDPSVTWDTLVAGDYDLTVNYWTNDILDPDQKTTFVLGHDVNLNYYTRYENEEVKQLVADARVETDPAKREAMYVKLQETAKAEVNWIDLYYSPYRNVTQSYVENFYQNPLGRFFLEDTVKK</sequence>
<evidence type="ECO:0000256" key="1">
    <source>
        <dbReference type="ARBA" id="ARBA00004418"/>
    </source>
</evidence>
<dbReference type="PANTHER" id="PTHR30290">
    <property type="entry name" value="PERIPLASMIC BINDING COMPONENT OF ABC TRANSPORTER"/>
    <property type="match status" value="1"/>
</dbReference>
<evidence type="ECO:0000256" key="4">
    <source>
        <dbReference type="ARBA" id="ARBA00022729"/>
    </source>
</evidence>
<dbReference type="SUPFAM" id="SSF53850">
    <property type="entry name" value="Periplasmic binding protein-like II"/>
    <property type="match status" value="1"/>
</dbReference>
<dbReference type="Gene3D" id="3.10.105.10">
    <property type="entry name" value="Dipeptide-binding Protein, Domain 3"/>
    <property type="match status" value="1"/>
</dbReference>
<evidence type="ECO:0000259" key="6">
    <source>
        <dbReference type="Pfam" id="PF00496"/>
    </source>
</evidence>
<protein>
    <submittedName>
        <fullName evidence="7">ABC transporter substrate-binding protein</fullName>
    </submittedName>
</protein>
<dbReference type="Proteomes" id="UP000443843">
    <property type="component" value="Unassembled WGS sequence"/>
</dbReference>